<name>A0A8H4IQG1_9PEZI</name>
<keyword evidence="3" id="KW-1185">Reference proteome</keyword>
<accession>A0A8H4IQG1</accession>
<organism evidence="2 3">
    <name type="scientific">Botryosphaeria dothidea</name>
    <dbReference type="NCBI Taxonomy" id="55169"/>
    <lineage>
        <taxon>Eukaryota</taxon>
        <taxon>Fungi</taxon>
        <taxon>Dikarya</taxon>
        <taxon>Ascomycota</taxon>
        <taxon>Pezizomycotina</taxon>
        <taxon>Dothideomycetes</taxon>
        <taxon>Dothideomycetes incertae sedis</taxon>
        <taxon>Botryosphaeriales</taxon>
        <taxon>Botryosphaeriaceae</taxon>
        <taxon>Botryosphaeria</taxon>
    </lineage>
</organism>
<comment type="caution">
    <text evidence="2">The sequence shown here is derived from an EMBL/GenBank/DDBJ whole genome shotgun (WGS) entry which is preliminary data.</text>
</comment>
<evidence type="ECO:0000256" key="1">
    <source>
        <dbReference type="SAM" id="MobiDB-lite"/>
    </source>
</evidence>
<dbReference type="Proteomes" id="UP000572817">
    <property type="component" value="Unassembled WGS sequence"/>
</dbReference>
<sequence length="165" mass="18183">MSNPQRSLLRAKIDAYKLERERADMILSSLETHLRRIRDEFPGSYDRVFTLVLRLDPHKPSPTDTRETKHPDETGALDRLRAALAPSKRKAADISGPSNSNGTLHPPKRQATPNPRGQAGPTVPFFGLGTPENPPTPGGPTESEGGVEDWELDALAQRTSEELEN</sequence>
<feature type="region of interest" description="Disordered" evidence="1">
    <location>
        <begin position="56"/>
        <end position="165"/>
    </location>
</feature>
<dbReference type="AlphaFoldDB" id="A0A8H4IQG1"/>
<evidence type="ECO:0000313" key="3">
    <source>
        <dbReference type="Proteomes" id="UP000572817"/>
    </source>
</evidence>
<dbReference type="EMBL" id="WWBZ02000040">
    <property type="protein sequence ID" value="KAF4305430.1"/>
    <property type="molecule type" value="Genomic_DNA"/>
</dbReference>
<gene>
    <name evidence="2" type="ORF">GTA08_BOTSDO06470</name>
</gene>
<proteinExistence type="predicted"/>
<protein>
    <submittedName>
        <fullName evidence="2">Uncharacterized protein</fullName>
    </submittedName>
</protein>
<evidence type="ECO:0000313" key="2">
    <source>
        <dbReference type="EMBL" id="KAF4305430.1"/>
    </source>
</evidence>
<reference evidence="2" key="1">
    <citation type="submission" date="2020-04" db="EMBL/GenBank/DDBJ databases">
        <title>Genome Assembly and Annotation of Botryosphaeria dothidea sdau 11-99, a Latent Pathogen of Apple Fruit Ring Rot in China.</title>
        <authorList>
            <person name="Yu C."/>
            <person name="Diao Y."/>
            <person name="Lu Q."/>
            <person name="Zhao J."/>
            <person name="Cui S."/>
            <person name="Peng C."/>
            <person name="He B."/>
            <person name="Liu H."/>
        </authorList>
    </citation>
    <scope>NUCLEOTIDE SEQUENCE [LARGE SCALE GENOMIC DNA]</scope>
    <source>
        <strain evidence="2">Sdau11-99</strain>
    </source>
</reference>
<feature type="compositionally biased region" description="Basic and acidic residues" evidence="1">
    <location>
        <begin position="56"/>
        <end position="81"/>
    </location>
</feature>